<feature type="transmembrane region" description="Helical" evidence="1">
    <location>
        <begin position="57"/>
        <end position="76"/>
    </location>
</feature>
<accession>A0A9W4UT21</accession>
<reference evidence="2" key="1">
    <citation type="submission" date="2023-01" db="EMBL/GenBank/DDBJ databases">
        <authorList>
            <person name="Van Ghelder C."/>
            <person name="Rancurel C."/>
        </authorList>
    </citation>
    <scope>NUCLEOTIDE SEQUENCE</scope>
    <source>
        <strain evidence="2">CNCM I-4278</strain>
    </source>
</reference>
<keyword evidence="3" id="KW-1185">Reference proteome</keyword>
<evidence type="ECO:0000313" key="2">
    <source>
        <dbReference type="EMBL" id="CAI6340451.1"/>
    </source>
</evidence>
<dbReference type="AlphaFoldDB" id="A0A9W4UT21"/>
<name>A0A9W4UT21_9PLEO</name>
<dbReference type="EMBL" id="CAOQHR010000010">
    <property type="protein sequence ID" value="CAI6340451.1"/>
    <property type="molecule type" value="Genomic_DNA"/>
</dbReference>
<evidence type="ECO:0000313" key="3">
    <source>
        <dbReference type="Proteomes" id="UP001152607"/>
    </source>
</evidence>
<dbReference type="Proteomes" id="UP001152607">
    <property type="component" value="Unassembled WGS sequence"/>
</dbReference>
<comment type="caution">
    <text evidence="2">The sequence shown here is derived from an EMBL/GenBank/DDBJ whole genome shotgun (WGS) entry which is preliminary data.</text>
</comment>
<protein>
    <submittedName>
        <fullName evidence="2">Uncharacterized protein</fullName>
    </submittedName>
</protein>
<keyword evidence="1" id="KW-1133">Transmembrane helix</keyword>
<keyword evidence="1" id="KW-0472">Membrane</keyword>
<keyword evidence="1" id="KW-0812">Transmembrane</keyword>
<sequence length="103" mass="11416">MIILSLEVLISALVAGVVFPILLSSHLARQIQSRVVPPHCFLQRTAQLVQFPNPPKSTIPFVFLNLSLGLVVLFACDVKVIRVVLLFSTFAKGHNRSEQITDH</sequence>
<proteinExistence type="predicted"/>
<gene>
    <name evidence="2" type="ORF">PDIGIT_LOCUS13627</name>
</gene>
<evidence type="ECO:0000256" key="1">
    <source>
        <dbReference type="SAM" id="Phobius"/>
    </source>
</evidence>
<organism evidence="2 3">
    <name type="scientific">Periconia digitata</name>
    <dbReference type="NCBI Taxonomy" id="1303443"/>
    <lineage>
        <taxon>Eukaryota</taxon>
        <taxon>Fungi</taxon>
        <taxon>Dikarya</taxon>
        <taxon>Ascomycota</taxon>
        <taxon>Pezizomycotina</taxon>
        <taxon>Dothideomycetes</taxon>
        <taxon>Pleosporomycetidae</taxon>
        <taxon>Pleosporales</taxon>
        <taxon>Massarineae</taxon>
        <taxon>Periconiaceae</taxon>
        <taxon>Periconia</taxon>
    </lineage>
</organism>